<proteinExistence type="predicted"/>
<dbReference type="PANTHER" id="PTHR31302:SF32">
    <property type="entry name" value="PHOSPHOESTERASE"/>
    <property type="match status" value="1"/>
</dbReference>
<keyword evidence="2" id="KW-0378">Hydrolase</keyword>
<feature type="domain" description="Calcineurin-like phosphoesterase" evidence="1">
    <location>
        <begin position="45"/>
        <end position="204"/>
    </location>
</feature>
<evidence type="ECO:0000313" key="3">
    <source>
        <dbReference type="Proteomes" id="UP000182347"/>
    </source>
</evidence>
<sequence>MVAIIFGVVCISGLLLFGRMTYLAHHDYIRHHHIPVSLRKNDETIRVFFISDIHRRIIQGSSISAIEERIDLVVIGGDLAERNVPLSRIKENIRLLHKLEAPIYFVWGNNDYELNYRKLEELLEAESVTCLKNESEMVELPTGQPLYLIGFDDPDNSSPIVELLEKPDEDMPVLLLSHRPSVFEEMGESIAGMIDLVLSGHTHGGQIRIFGIGPYTRGGIKTIHDTPVLISEGYGYTSLPFRLGTTAECHIVTLKGC</sequence>
<evidence type="ECO:0000259" key="1">
    <source>
        <dbReference type="Pfam" id="PF00149"/>
    </source>
</evidence>
<dbReference type="SUPFAM" id="SSF56300">
    <property type="entry name" value="Metallo-dependent phosphatases"/>
    <property type="match status" value="1"/>
</dbReference>
<dbReference type="EMBL" id="FNHF01000001">
    <property type="protein sequence ID" value="SDL65602.1"/>
    <property type="molecule type" value="Genomic_DNA"/>
</dbReference>
<dbReference type="RefSeq" id="WP_074597109.1">
    <property type="nucleotide sequence ID" value="NZ_FNHF01000001.1"/>
</dbReference>
<dbReference type="STRING" id="482461.SAMN05216244_0297"/>
<dbReference type="InterPro" id="IPR004843">
    <property type="entry name" value="Calcineurin-like_PHP"/>
</dbReference>
<evidence type="ECO:0000313" key="2">
    <source>
        <dbReference type="EMBL" id="SDL65602.1"/>
    </source>
</evidence>
<dbReference type="GO" id="GO:0016020">
    <property type="term" value="C:membrane"/>
    <property type="evidence" value="ECO:0007669"/>
    <property type="project" value="GOC"/>
</dbReference>
<dbReference type="InterPro" id="IPR029052">
    <property type="entry name" value="Metallo-depent_PP-like"/>
</dbReference>
<dbReference type="PANTHER" id="PTHR31302">
    <property type="entry name" value="TRANSMEMBRANE PROTEIN WITH METALLOPHOSPHOESTERASE DOMAIN-RELATED"/>
    <property type="match status" value="1"/>
</dbReference>
<gene>
    <name evidence="2" type="ORF">SAMN05216244_0297</name>
</gene>
<accession>A0A1G9LU20</accession>
<name>A0A1G9LU20_9BACI</name>
<dbReference type="Pfam" id="PF00149">
    <property type="entry name" value="Metallophos"/>
    <property type="match status" value="1"/>
</dbReference>
<dbReference type="Proteomes" id="UP000182347">
    <property type="component" value="Unassembled WGS sequence"/>
</dbReference>
<dbReference type="GO" id="GO:0008758">
    <property type="term" value="F:UDP-2,3-diacylglucosamine hydrolase activity"/>
    <property type="evidence" value="ECO:0007669"/>
    <property type="project" value="TreeGrafter"/>
</dbReference>
<dbReference type="GO" id="GO:0009245">
    <property type="term" value="P:lipid A biosynthetic process"/>
    <property type="evidence" value="ECO:0007669"/>
    <property type="project" value="TreeGrafter"/>
</dbReference>
<protein>
    <submittedName>
        <fullName evidence="2">Predicted phosphohydrolase, MPP superfamily</fullName>
    </submittedName>
</protein>
<dbReference type="AlphaFoldDB" id="A0A1G9LU20"/>
<organism evidence="2 3">
    <name type="scientific">Sediminibacillus halophilus</name>
    <dbReference type="NCBI Taxonomy" id="482461"/>
    <lineage>
        <taxon>Bacteria</taxon>
        <taxon>Bacillati</taxon>
        <taxon>Bacillota</taxon>
        <taxon>Bacilli</taxon>
        <taxon>Bacillales</taxon>
        <taxon>Bacillaceae</taxon>
        <taxon>Sediminibacillus</taxon>
    </lineage>
</organism>
<dbReference type="Gene3D" id="3.60.21.10">
    <property type="match status" value="1"/>
</dbReference>
<dbReference type="OrthoDB" id="9780884at2"/>
<dbReference type="InterPro" id="IPR051158">
    <property type="entry name" value="Metallophosphoesterase_sf"/>
</dbReference>
<keyword evidence="3" id="KW-1185">Reference proteome</keyword>
<reference evidence="3" key="1">
    <citation type="submission" date="2016-10" db="EMBL/GenBank/DDBJ databases">
        <authorList>
            <person name="Varghese N."/>
            <person name="Submissions S."/>
        </authorList>
    </citation>
    <scope>NUCLEOTIDE SEQUENCE [LARGE SCALE GENOMIC DNA]</scope>
    <source>
        <strain evidence="3">CGMCC 1.6199</strain>
    </source>
</reference>